<dbReference type="STRING" id="294746.A5DGM8"/>
<name>A5DGM8_PICGU</name>
<dbReference type="GO" id="GO:0007064">
    <property type="term" value="P:mitotic sister chromatid cohesion"/>
    <property type="evidence" value="ECO:0007669"/>
    <property type="project" value="InterPro"/>
</dbReference>
<dbReference type="FunCoup" id="A5DGM8">
    <property type="interactions" value="58"/>
</dbReference>
<comment type="similarity">
    <text evidence="6">Belongs to the CTF8 family.</text>
</comment>
<dbReference type="GeneID" id="5126590"/>
<evidence type="ECO:0000313" key="8">
    <source>
        <dbReference type="Proteomes" id="UP000001997"/>
    </source>
</evidence>
<protein>
    <recommendedName>
        <fullName evidence="9">Chromosome transmission fidelity protein 8</fullName>
    </recommendedName>
</protein>
<dbReference type="GO" id="GO:0006260">
    <property type="term" value="P:DNA replication"/>
    <property type="evidence" value="ECO:0007669"/>
    <property type="project" value="UniProtKB-KW"/>
</dbReference>
<evidence type="ECO:0000256" key="6">
    <source>
        <dbReference type="ARBA" id="ARBA00038447"/>
    </source>
</evidence>
<dbReference type="OMA" id="QRPLPIM"/>
<keyword evidence="3" id="KW-0238">DNA-binding</keyword>
<dbReference type="InterPro" id="IPR018607">
    <property type="entry name" value="Ctf8"/>
</dbReference>
<evidence type="ECO:0008006" key="9">
    <source>
        <dbReference type="Google" id="ProtNLM"/>
    </source>
</evidence>
<dbReference type="Proteomes" id="UP000001997">
    <property type="component" value="Unassembled WGS sequence"/>
</dbReference>
<dbReference type="GO" id="GO:0031390">
    <property type="term" value="C:Ctf18 RFC-like complex"/>
    <property type="evidence" value="ECO:0007669"/>
    <property type="project" value="InterPro"/>
</dbReference>
<dbReference type="EMBL" id="CH408157">
    <property type="protein sequence ID" value="EDK38331.2"/>
    <property type="molecule type" value="Genomic_DNA"/>
</dbReference>
<keyword evidence="5" id="KW-0131">Cell cycle</keyword>
<dbReference type="eggNOG" id="KOG4487">
    <property type="taxonomic scope" value="Eukaryota"/>
</dbReference>
<keyword evidence="8" id="KW-1185">Reference proteome</keyword>
<evidence type="ECO:0000256" key="1">
    <source>
        <dbReference type="ARBA" id="ARBA00004123"/>
    </source>
</evidence>
<dbReference type="OrthoDB" id="121932at2759"/>
<gene>
    <name evidence="7" type="ORF">PGUG_02429</name>
</gene>
<comment type="subcellular location">
    <subcellularLocation>
        <location evidence="1">Nucleus</location>
    </subcellularLocation>
</comment>
<dbReference type="GO" id="GO:0003677">
    <property type="term" value="F:DNA binding"/>
    <property type="evidence" value="ECO:0007669"/>
    <property type="project" value="UniProtKB-KW"/>
</dbReference>
<dbReference type="PANTHER" id="PTHR28605:SF1">
    <property type="entry name" value="CHROMOSOME TRANSMISSION FIDELITY FACTOR 8"/>
    <property type="match status" value="1"/>
</dbReference>
<evidence type="ECO:0000256" key="3">
    <source>
        <dbReference type="ARBA" id="ARBA00023125"/>
    </source>
</evidence>
<keyword evidence="4" id="KW-0539">Nucleus</keyword>
<evidence type="ECO:0000256" key="2">
    <source>
        <dbReference type="ARBA" id="ARBA00022705"/>
    </source>
</evidence>
<evidence type="ECO:0000256" key="4">
    <source>
        <dbReference type="ARBA" id="ARBA00023242"/>
    </source>
</evidence>
<proteinExistence type="inferred from homology"/>
<dbReference type="KEGG" id="pgu:PGUG_02429"/>
<keyword evidence="2" id="KW-0235">DNA replication</keyword>
<dbReference type="HOGENOM" id="CLU_090690_0_0_1"/>
<evidence type="ECO:0000256" key="5">
    <source>
        <dbReference type="ARBA" id="ARBA00023306"/>
    </source>
</evidence>
<dbReference type="AlphaFoldDB" id="A5DGM8"/>
<accession>A5DGM8</accession>
<reference evidence="7 8" key="1">
    <citation type="journal article" date="2009" name="Nature">
        <title>Evolution of pathogenicity and sexual reproduction in eight Candida genomes.</title>
        <authorList>
            <person name="Butler G."/>
            <person name="Rasmussen M.D."/>
            <person name="Lin M.F."/>
            <person name="Santos M.A."/>
            <person name="Sakthikumar S."/>
            <person name="Munro C.A."/>
            <person name="Rheinbay E."/>
            <person name="Grabherr M."/>
            <person name="Forche A."/>
            <person name="Reedy J.L."/>
            <person name="Agrafioti I."/>
            <person name="Arnaud M.B."/>
            <person name="Bates S."/>
            <person name="Brown A.J."/>
            <person name="Brunke S."/>
            <person name="Costanzo M.C."/>
            <person name="Fitzpatrick D.A."/>
            <person name="de Groot P.W."/>
            <person name="Harris D."/>
            <person name="Hoyer L.L."/>
            <person name="Hube B."/>
            <person name="Klis F.M."/>
            <person name="Kodira C."/>
            <person name="Lennard N."/>
            <person name="Logue M.E."/>
            <person name="Martin R."/>
            <person name="Neiman A.M."/>
            <person name="Nikolaou E."/>
            <person name="Quail M.A."/>
            <person name="Quinn J."/>
            <person name="Santos M.C."/>
            <person name="Schmitzberger F.F."/>
            <person name="Sherlock G."/>
            <person name="Shah P."/>
            <person name="Silverstein K.A."/>
            <person name="Skrzypek M.S."/>
            <person name="Soll D."/>
            <person name="Staggs R."/>
            <person name="Stansfield I."/>
            <person name="Stumpf M.P."/>
            <person name="Sudbery P.E."/>
            <person name="Srikantha T."/>
            <person name="Zeng Q."/>
            <person name="Berman J."/>
            <person name="Berriman M."/>
            <person name="Heitman J."/>
            <person name="Gow N.A."/>
            <person name="Lorenz M.C."/>
            <person name="Birren B.W."/>
            <person name="Kellis M."/>
            <person name="Cuomo C.A."/>
        </authorList>
    </citation>
    <scope>NUCLEOTIDE SEQUENCE [LARGE SCALE GENOMIC DNA]</scope>
    <source>
        <strain evidence="8">ATCC 6260 / CBS 566 / DSM 6381 / JCM 1539 / NBRC 10279 / NRRL Y-324</strain>
    </source>
</reference>
<organism evidence="7 8">
    <name type="scientific">Meyerozyma guilliermondii (strain ATCC 6260 / CBS 566 / DSM 6381 / JCM 1539 / NBRC 10279 / NRRL Y-324)</name>
    <name type="common">Yeast</name>
    <name type="synonym">Candida guilliermondii</name>
    <dbReference type="NCBI Taxonomy" id="294746"/>
    <lineage>
        <taxon>Eukaryota</taxon>
        <taxon>Fungi</taxon>
        <taxon>Dikarya</taxon>
        <taxon>Ascomycota</taxon>
        <taxon>Saccharomycotina</taxon>
        <taxon>Pichiomycetes</taxon>
        <taxon>Debaryomycetaceae</taxon>
        <taxon>Meyerozyma</taxon>
    </lineage>
</organism>
<dbReference type="RefSeq" id="XP_001484700.2">
    <property type="nucleotide sequence ID" value="XM_001484650.1"/>
</dbReference>
<dbReference type="InParanoid" id="A5DGM8"/>
<dbReference type="PANTHER" id="PTHR28605">
    <property type="entry name" value="CTF8, CHROMOSOME TRANSMISSION FIDELITY FACTOR 8 HOMOLOG (S. CEREVISIAE)"/>
    <property type="match status" value="1"/>
</dbReference>
<evidence type="ECO:0000313" key="7">
    <source>
        <dbReference type="EMBL" id="EDK38331.2"/>
    </source>
</evidence>
<dbReference type="Pfam" id="PF09696">
    <property type="entry name" value="Ctf8"/>
    <property type="match status" value="1"/>
</dbReference>
<sequence length="130" mass="14182">MPTASIEYVAAADSLNQKAPLISTPLGLCMLEIQGHLNLPHVASDHTHDAVIVDNGHQAVRFGRLEFDDTNPSKVVLYIGNSQRLLGSIVDLATPLGVLRIPTNGDNHQAQMVDVIKKKLIFKERPLPVM</sequence>